<dbReference type="SUPFAM" id="SSF53041">
    <property type="entry name" value="Resolvase-like"/>
    <property type="match status" value="1"/>
</dbReference>
<keyword evidence="2" id="KW-0238">DNA-binding</keyword>
<evidence type="ECO:0000256" key="3">
    <source>
        <dbReference type="ARBA" id="ARBA00023172"/>
    </source>
</evidence>
<evidence type="ECO:0000256" key="5">
    <source>
        <dbReference type="PROSITE-ProRule" id="PRU10137"/>
    </source>
</evidence>
<gene>
    <name evidence="7" type="ORF">C9I89_21335</name>
</gene>
<reference evidence="7 8" key="1">
    <citation type="submission" date="2018-03" db="EMBL/GenBank/DDBJ databases">
        <title>Whole genome sequencing of Histamine producing bacteria.</title>
        <authorList>
            <person name="Butler K."/>
        </authorList>
    </citation>
    <scope>NUCLEOTIDE SEQUENCE [LARGE SCALE GENOMIC DNA]</scope>
    <source>
        <strain evidence="7 8">DSM 16190</strain>
    </source>
</reference>
<dbReference type="Gene3D" id="3.40.50.1390">
    <property type="entry name" value="Resolvase, N-terminal catalytic domain"/>
    <property type="match status" value="1"/>
</dbReference>
<keyword evidence="1" id="KW-0229">DNA integration</keyword>
<dbReference type="InterPro" id="IPR006119">
    <property type="entry name" value="Resolv_N"/>
</dbReference>
<evidence type="ECO:0000259" key="6">
    <source>
        <dbReference type="PROSITE" id="PS51736"/>
    </source>
</evidence>
<dbReference type="PANTHER" id="PTHR30461">
    <property type="entry name" value="DNA-INVERTASE FROM LAMBDOID PROPHAGE"/>
    <property type="match status" value="1"/>
</dbReference>
<dbReference type="EMBL" id="PYMC01000026">
    <property type="protein sequence ID" value="PSW00294.1"/>
    <property type="molecule type" value="Genomic_DNA"/>
</dbReference>
<dbReference type="PANTHER" id="PTHR30461:SF25">
    <property type="entry name" value="RESOLVASE-RELATED"/>
    <property type="match status" value="1"/>
</dbReference>
<feature type="domain" description="Resolvase/invertase-type recombinase catalytic" evidence="6">
    <location>
        <begin position="2"/>
        <end position="157"/>
    </location>
</feature>
<feature type="active site" description="O-(5'-phospho-DNA)-serine intermediate" evidence="4 5">
    <location>
        <position position="10"/>
    </location>
</feature>
<keyword evidence="3" id="KW-0233">DNA recombination</keyword>
<dbReference type="OrthoDB" id="9786476at2"/>
<dbReference type="InterPro" id="IPR006118">
    <property type="entry name" value="Recombinase_CS"/>
</dbReference>
<evidence type="ECO:0000256" key="4">
    <source>
        <dbReference type="PIRSR" id="PIRSR606118-50"/>
    </source>
</evidence>
<accession>A0A2T3MS53</accession>
<dbReference type="PROSITE" id="PS51736">
    <property type="entry name" value="RECOMBINASES_3"/>
    <property type="match status" value="1"/>
</dbReference>
<evidence type="ECO:0000313" key="8">
    <source>
        <dbReference type="Proteomes" id="UP000240904"/>
    </source>
</evidence>
<dbReference type="InterPro" id="IPR036162">
    <property type="entry name" value="Resolvase-like_N_sf"/>
</dbReference>
<dbReference type="PROSITE" id="PS00398">
    <property type="entry name" value="RECOMBINASES_2"/>
    <property type="match status" value="1"/>
</dbReference>
<sequence length="206" mass="23178">MRIYPYLRASTKEQDANRAIDAIQKFANEYDITLSRSFVENESGASLQRPKLFELLDTAESGDCILLEQVDRLSRLSEIDWQKLKGIICSKGINIVSLDMPTSWQLVIQDNTNEFTNSIMKAVNGMLLDMLAAVARKDYEDRKRRQKEGIAKAKSNGQFKGRPIDQALHDSISKLLKAGSTYSEITKTLNCSRATVAKVSKTLIEI</sequence>
<dbReference type="Pfam" id="PF00239">
    <property type="entry name" value="Resolvase"/>
    <property type="match status" value="1"/>
</dbReference>
<dbReference type="AlphaFoldDB" id="A0A2T3MS53"/>
<dbReference type="GO" id="GO:0003677">
    <property type="term" value="F:DNA binding"/>
    <property type="evidence" value="ECO:0007669"/>
    <property type="project" value="UniProtKB-KW"/>
</dbReference>
<name>A0A2T3MS53_9GAMM</name>
<evidence type="ECO:0000256" key="2">
    <source>
        <dbReference type="ARBA" id="ARBA00023125"/>
    </source>
</evidence>
<organism evidence="7 8">
    <name type="scientific">Photobacterium lipolyticum</name>
    <dbReference type="NCBI Taxonomy" id="266810"/>
    <lineage>
        <taxon>Bacteria</taxon>
        <taxon>Pseudomonadati</taxon>
        <taxon>Pseudomonadota</taxon>
        <taxon>Gammaproteobacteria</taxon>
        <taxon>Vibrionales</taxon>
        <taxon>Vibrionaceae</taxon>
        <taxon>Photobacterium</taxon>
    </lineage>
</organism>
<dbReference type="InterPro" id="IPR050639">
    <property type="entry name" value="SSR_resolvase"/>
</dbReference>
<comment type="caution">
    <text evidence="7">The sequence shown here is derived from an EMBL/GenBank/DDBJ whole genome shotgun (WGS) entry which is preliminary data.</text>
</comment>
<dbReference type="FunFam" id="3.40.50.1390:FF:000010">
    <property type="entry name" value="Recombinase resolvase family"/>
    <property type="match status" value="1"/>
</dbReference>
<proteinExistence type="predicted"/>
<dbReference type="SMART" id="SM00857">
    <property type="entry name" value="Resolvase"/>
    <property type="match status" value="1"/>
</dbReference>
<dbReference type="GO" id="GO:0000150">
    <property type="term" value="F:DNA strand exchange activity"/>
    <property type="evidence" value="ECO:0007669"/>
    <property type="project" value="InterPro"/>
</dbReference>
<dbReference type="Proteomes" id="UP000240904">
    <property type="component" value="Unassembled WGS sequence"/>
</dbReference>
<dbReference type="PROSITE" id="PS00397">
    <property type="entry name" value="RECOMBINASES_1"/>
    <property type="match status" value="1"/>
</dbReference>
<evidence type="ECO:0000256" key="1">
    <source>
        <dbReference type="ARBA" id="ARBA00022908"/>
    </source>
</evidence>
<dbReference type="GO" id="GO:0015074">
    <property type="term" value="P:DNA integration"/>
    <property type="evidence" value="ECO:0007669"/>
    <property type="project" value="UniProtKB-KW"/>
</dbReference>
<keyword evidence="8" id="KW-1185">Reference proteome</keyword>
<dbReference type="RefSeq" id="WP_107285351.1">
    <property type="nucleotide sequence ID" value="NZ_PYMC01000026.1"/>
</dbReference>
<protein>
    <submittedName>
        <fullName evidence="7">Resolvase</fullName>
    </submittedName>
</protein>
<evidence type="ECO:0000313" key="7">
    <source>
        <dbReference type="EMBL" id="PSW00294.1"/>
    </source>
</evidence>